<protein>
    <submittedName>
        <fullName evidence="6">WD40 repeat protein</fullName>
    </submittedName>
</protein>
<evidence type="ECO:0000256" key="3">
    <source>
        <dbReference type="PROSITE-ProRule" id="PRU00221"/>
    </source>
</evidence>
<name>A0A9X2GBN9_9ACTN</name>
<dbReference type="InterPro" id="IPR008271">
    <property type="entry name" value="Ser/Thr_kinase_AS"/>
</dbReference>
<dbReference type="Proteomes" id="UP001139648">
    <property type="component" value="Unassembled WGS sequence"/>
</dbReference>
<dbReference type="InterPro" id="IPR011047">
    <property type="entry name" value="Quinoprotein_ADH-like_sf"/>
</dbReference>
<evidence type="ECO:0000256" key="4">
    <source>
        <dbReference type="SAM" id="MobiDB-lite"/>
    </source>
</evidence>
<feature type="domain" description="Protein kinase" evidence="5">
    <location>
        <begin position="17"/>
        <end position="268"/>
    </location>
</feature>
<dbReference type="GO" id="GO:0005524">
    <property type="term" value="F:ATP binding"/>
    <property type="evidence" value="ECO:0007669"/>
    <property type="project" value="InterPro"/>
</dbReference>
<evidence type="ECO:0000259" key="5">
    <source>
        <dbReference type="PROSITE" id="PS50011"/>
    </source>
</evidence>
<dbReference type="PANTHER" id="PTHR19879:SF9">
    <property type="entry name" value="TRANSCRIPTION INITIATION FACTOR TFIID SUBUNIT 5"/>
    <property type="match status" value="1"/>
</dbReference>
<dbReference type="SMART" id="SM00220">
    <property type="entry name" value="S_TKc"/>
    <property type="match status" value="1"/>
</dbReference>
<dbReference type="SUPFAM" id="SSF50998">
    <property type="entry name" value="Quinoprotein alcohol dehydrogenase-like"/>
    <property type="match status" value="1"/>
</dbReference>
<dbReference type="Gene3D" id="2.130.10.10">
    <property type="entry name" value="YVTN repeat-like/Quinoprotein amine dehydrogenase"/>
    <property type="match status" value="3"/>
</dbReference>
<comment type="caution">
    <text evidence="6">The sequence shown here is derived from an EMBL/GenBank/DDBJ whole genome shotgun (WGS) entry which is preliminary data.</text>
</comment>
<dbReference type="InterPro" id="IPR000719">
    <property type="entry name" value="Prot_kinase_dom"/>
</dbReference>
<sequence length="1176" mass="124996">MALQRLADGDPHRLGGYVLAGRLGAGGQGVVYEGYDGQGRRCAVKLLHADADPVMRALFLREARAARAVPSFCTAKIIDVGSDGDRLYIVSEYIPGPSLRAVVRAGRRFTADELHRLATGIAIALTSIHDAGVLHRDLKPDNVILGPDGPRLIDFGIARSRQMSLTPSGVIAGTPGYVAPEVYRRQRAGPGADVFAWACVVLYAAIGQDAFAAARVEAVIHRVLTHAPDVGVLDAPLRALVEAGLNKDPALRPTARRILAALVGHGADPGSGGDGAGLGPGGGAPIDDPELGTRAEALYQRLAGPVQQQVPGLLLRLVAEEAGRNVVRPVPLAELPGRPEARQALDAFAEAGLLVAETGVVAIAHPALPCAWARLRDWLDEEDGALAVHRRLSLAARRWGAGGRMSGDLYHGTALQAALDWNARGRVRMAPTPLEAEFLTSSAEAAARRSRRRRLTAGAMAVLLAMAAGAAGLYTYQRGVSDRQSLTEAANRAAQAASRAFATDPVLGMRLAATAWRLAPTREAGSALYAALAQPVTDVMAEAVLPPSADNGLSGEEGPLYDLSADGSRLAVLSGEKFALWDVPGHRRIVAFDIPRKTRPGSSCSALRLSPDASMVQTCDADLSSALLYEVATGRRVGKRWPGYIRAFPRPGMLLTGELAGSGTTLIRLLDRATGRTLYTHRAPHFWPAAVTKDDRLIGTTSSSRGCRARPRELPICPNTLEIWDLPSNRLIAQHHVNAVGLWAALSPDERTIALSDGRGLSFHDARTAQEIAGRRIPRPHMRDLRYIKDGTLVGFDFDTEGFTAVRMWGPTGTALLYRPFSRALLPDRASLPGVNGDRIAYLRTDGTVITLSGAPPPSAEAHDQAWFSPDGRLLVTFRERGRDSKLRLWTRSGGRLLATLPVGGGPVDGAPSTDLHVAISADGALIAYARDGQRTARVWDVRRHRQVRRLHAPHGAGYSVAFTPDSAALAFGTVLWDLRTGRQLGQVDAFVTQFGRGGRYLDGLDDLRLNTIGRPAPSQHLTGAVARLSPDGTIVATGDRAGVIRLYDAATGRASGPVTGGHSRPVDLLTFTADGRLLATAGQDQTVRLWDIAARRPLGAPIALNTGRLTALSFSPDGRTLRSLSGAGIVRDHLVDPALVLREVCTRARGGLSAADWQSHLPGVPFVETCRASGG</sequence>
<dbReference type="InterPro" id="IPR049052">
    <property type="entry name" value="nSTAND1"/>
</dbReference>
<dbReference type="InterPro" id="IPR015943">
    <property type="entry name" value="WD40/YVTN_repeat-like_dom_sf"/>
</dbReference>
<dbReference type="Pfam" id="PF20703">
    <property type="entry name" value="nSTAND1"/>
    <property type="match status" value="1"/>
</dbReference>
<dbReference type="PROSITE" id="PS50294">
    <property type="entry name" value="WD_REPEATS_REGION"/>
    <property type="match status" value="1"/>
</dbReference>
<dbReference type="PANTHER" id="PTHR19879">
    <property type="entry name" value="TRANSCRIPTION INITIATION FACTOR TFIID"/>
    <property type="match status" value="1"/>
</dbReference>
<keyword evidence="7" id="KW-1185">Reference proteome</keyword>
<gene>
    <name evidence="6" type="ORF">HD597_001737</name>
</gene>
<dbReference type="RefSeq" id="WP_253741255.1">
    <property type="nucleotide sequence ID" value="NZ_BAABKA010000048.1"/>
</dbReference>
<feature type="repeat" description="WD" evidence="3">
    <location>
        <begin position="1060"/>
        <end position="1101"/>
    </location>
</feature>
<organism evidence="6 7">
    <name type="scientific">Nonomuraea thailandensis</name>
    <dbReference type="NCBI Taxonomy" id="1188745"/>
    <lineage>
        <taxon>Bacteria</taxon>
        <taxon>Bacillati</taxon>
        <taxon>Actinomycetota</taxon>
        <taxon>Actinomycetes</taxon>
        <taxon>Streptosporangiales</taxon>
        <taxon>Streptosporangiaceae</taxon>
        <taxon>Nonomuraea</taxon>
    </lineage>
</organism>
<proteinExistence type="predicted"/>
<dbReference type="Pfam" id="PF00400">
    <property type="entry name" value="WD40"/>
    <property type="match status" value="1"/>
</dbReference>
<feature type="compositionally biased region" description="Gly residues" evidence="4">
    <location>
        <begin position="270"/>
        <end position="284"/>
    </location>
</feature>
<dbReference type="CDD" id="cd14014">
    <property type="entry name" value="STKc_PknB_like"/>
    <property type="match status" value="1"/>
</dbReference>
<dbReference type="GO" id="GO:0004672">
    <property type="term" value="F:protein kinase activity"/>
    <property type="evidence" value="ECO:0007669"/>
    <property type="project" value="InterPro"/>
</dbReference>
<dbReference type="PROSITE" id="PS00108">
    <property type="entry name" value="PROTEIN_KINASE_ST"/>
    <property type="match status" value="1"/>
</dbReference>
<reference evidence="6" key="1">
    <citation type="submission" date="2022-06" db="EMBL/GenBank/DDBJ databases">
        <title>Sequencing the genomes of 1000 actinobacteria strains.</title>
        <authorList>
            <person name="Klenk H.-P."/>
        </authorList>
    </citation>
    <scope>NUCLEOTIDE SEQUENCE</scope>
    <source>
        <strain evidence="6">DSM 46694</strain>
    </source>
</reference>
<evidence type="ECO:0000256" key="2">
    <source>
        <dbReference type="ARBA" id="ARBA00022737"/>
    </source>
</evidence>
<dbReference type="Gene3D" id="1.10.510.10">
    <property type="entry name" value="Transferase(Phosphotransferase) domain 1"/>
    <property type="match status" value="1"/>
</dbReference>
<dbReference type="PROSITE" id="PS00678">
    <property type="entry name" value="WD_REPEATS_1"/>
    <property type="match status" value="1"/>
</dbReference>
<dbReference type="PROSITE" id="PS50082">
    <property type="entry name" value="WD_REPEATS_2"/>
    <property type="match status" value="1"/>
</dbReference>
<dbReference type="InterPro" id="IPR019775">
    <property type="entry name" value="WD40_repeat_CS"/>
</dbReference>
<feature type="region of interest" description="Disordered" evidence="4">
    <location>
        <begin position="270"/>
        <end position="290"/>
    </location>
</feature>
<dbReference type="Pfam" id="PF00069">
    <property type="entry name" value="Pkinase"/>
    <property type="match status" value="1"/>
</dbReference>
<dbReference type="PROSITE" id="PS50011">
    <property type="entry name" value="PROTEIN_KINASE_DOM"/>
    <property type="match status" value="1"/>
</dbReference>
<evidence type="ECO:0000313" key="7">
    <source>
        <dbReference type="Proteomes" id="UP001139648"/>
    </source>
</evidence>
<evidence type="ECO:0000256" key="1">
    <source>
        <dbReference type="ARBA" id="ARBA00022574"/>
    </source>
</evidence>
<keyword evidence="2" id="KW-0677">Repeat</keyword>
<keyword evidence="1 3" id="KW-0853">WD repeat</keyword>
<dbReference type="AlphaFoldDB" id="A0A9X2GBN9"/>
<dbReference type="InterPro" id="IPR001680">
    <property type="entry name" value="WD40_rpt"/>
</dbReference>
<accession>A0A9X2GBN9</accession>
<dbReference type="InterPro" id="IPR011009">
    <property type="entry name" value="Kinase-like_dom_sf"/>
</dbReference>
<dbReference type="Gene3D" id="3.30.200.20">
    <property type="entry name" value="Phosphorylase Kinase, domain 1"/>
    <property type="match status" value="1"/>
</dbReference>
<evidence type="ECO:0000313" key="6">
    <source>
        <dbReference type="EMBL" id="MCP2354717.1"/>
    </source>
</evidence>
<dbReference type="SUPFAM" id="SSF56112">
    <property type="entry name" value="Protein kinase-like (PK-like)"/>
    <property type="match status" value="1"/>
</dbReference>
<dbReference type="EMBL" id="JAMZEB010000002">
    <property type="protein sequence ID" value="MCP2354717.1"/>
    <property type="molecule type" value="Genomic_DNA"/>
</dbReference>
<dbReference type="SMART" id="SM00320">
    <property type="entry name" value="WD40"/>
    <property type="match status" value="2"/>
</dbReference>